<dbReference type="GO" id="GO:0008409">
    <property type="term" value="F:5'-3' exonuclease activity"/>
    <property type="evidence" value="ECO:0007669"/>
    <property type="project" value="InterPro"/>
</dbReference>
<dbReference type="GO" id="GO:0003677">
    <property type="term" value="F:DNA binding"/>
    <property type="evidence" value="ECO:0007669"/>
    <property type="project" value="UniProtKB-KW"/>
</dbReference>
<feature type="region of interest" description="Disordered" evidence="4">
    <location>
        <begin position="1"/>
        <end position="44"/>
    </location>
</feature>
<evidence type="ECO:0000259" key="5">
    <source>
        <dbReference type="SMART" id="SM00475"/>
    </source>
</evidence>
<keyword evidence="7" id="KW-1185">Reference proteome</keyword>
<comment type="caution">
    <text evidence="6">The sequence shown here is derived from an EMBL/GenBank/DDBJ whole genome shotgun (WGS) entry which is preliminary data.</text>
</comment>
<dbReference type="CDD" id="cd09898">
    <property type="entry name" value="H3TH_53EXO"/>
    <property type="match status" value="1"/>
</dbReference>
<keyword evidence="3" id="KW-0238">DNA-binding</keyword>
<dbReference type="SMART" id="SM00279">
    <property type="entry name" value="HhH2"/>
    <property type="match status" value="1"/>
</dbReference>
<dbReference type="SMART" id="SM00475">
    <property type="entry name" value="53EXOc"/>
    <property type="match status" value="1"/>
</dbReference>
<dbReference type="SUPFAM" id="SSF47807">
    <property type="entry name" value="5' to 3' exonuclease, C-terminal subdomain"/>
    <property type="match status" value="1"/>
</dbReference>
<keyword evidence="2" id="KW-0378">Hydrolase</keyword>
<gene>
    <name evidence="6" type="ORF">CVIRNUC_005650</name>
</gene>
<dbReference type="Pfam" id="PF01367">
    <property type="entry name" value="5_3_exonuc"/>
    <property type="match status" value="1"/>
</dbReference>
<dbReference type="InterPro" id="IPR002421">
    <property type="entry name" value="5-3_exonuclease"/>
</dbReference>
<feature type="compositionally biased region" description="Basic and acidic residues" evidence="4">
    <location>
        <begin position="1"/>
        <end position="16"/>
    </location>
</feature>
<dbReference type="GO" id="GO:0033567">
    <property type="term" value="P:DNA replication, Okazaki fragment processing"/>
    <property type="evidence" value="ECO:0007669"/>
    <property type="project" value="InterPro"/>
</dbReference>
<evidence type="ECO:0000256" key="4">
    <source>
        <dbReference type="SAM" id="MobiDB-lite"/>
    </source>
</evidence>
<protein>
    <recommendedName>
        <fullName evidence="5">5'-3' exonuclease domain-containing protein</fullName>
    </recommendedName>
</protein>
<reference evidence="6 7" key="1">
    <citation type="submission" date="2023-10" db="EMBL/GenBank/DDBJ databases">
        <authorList>
            <person name="Maclean D."/>
            <person name="Macfadyen A."/>
        </authorList>
    </citation>
    <scope>NUCLEOTIDE SEQUENCE [LARGE SCALE GENOMIC DNA]</scope>
</reference>
<evidence type="ECO:0000256" key="3">
    <source>
        <dbReference type="ARBA" id="ARBA00023125"/>
    </source>
</evidence>
<dbReference type="PANTHER" id="PTHR42646">
    <property type="entry name" value="FLAP ENDONUCLEASE XNI"/>
    <property type="match status" value="1"/>
</dbReference>
<dbReference type="GO" id="GO:0017108">
    <property type="term" value="F:5'-flap endonuclease activity"/>
    <property type="evidence" value="ECO:0007669"/>
    <property type="project" value="InterPro"/>
</dbReference>
<evidence type="ECO:0000256" key="2">
    <source>
        <dbReference type="ARBA" id="ARBA00022801"/>
    </source>
</evidence>
<dbReference type="Proteomes" id="UP001314263">
    <property type="component" value="Unassembled WGS sequence"/>
</dbReference>
<name>A0AAV1I6F9_9CHLO</name>
<dbReference type="InterPro" id="IPR029060">
    <property type="entry name" value="PIN-like_dom_sf"/>
</dbReference>
<dbReference type="InterPro" id="IPR008918">
    <property type="entry name" value="HhH2"/>
</dbReference>
<dbReference type="AlphaFoldDB" id="A0AAV1I6F9"/>
<sequence length="375" mass="41452">MECVEHAYRRAHERPTAAKAQHAIADQDSRRHSQYAASTSQSEAPVHQESYNKRLILVDAHALLYRSHFGFRAQRLETAGGEDTSISYGFLSTVLRLLEIQEPPTHFAVVMDHHGKTFRHEMYTDYKAQRPPMPDAMKLAIPKIQQLLQILGIPVMRVAGVEADDVIGTVATRAHADGFVVAIASPDKDFFQVLRPGLQLLRPPKKDARDGAGIVAGFVGYNYDAFKQEFGVEPWQWVHVLALMGDTSDNVPGVPGVGAKGALSLIQEYGTVESVLANADKVKRKGQREQLSSTEGTQKAQLSKRLVTIQTDVNLPPVRMPWEDLLLRAPPEERLAQIESALGELEFRQHAQRFAKIWAAMRAAEQAAAAAGVAQ</sequence>
<dbReference type="Pfam" id="PF02739">
    <property type="entry name" value="5_3_exonuc_N"/>
    <property type="match status" value="1"/>
</dbReference>
<feature type="domain" description="5'-3' exonuclease" evidence="5">
    <location>
        <begin position="53"/>
        <end position="328"/>
    </location>
</feature>
<dbReference type="PANTHER" id="PTHR42646:SF2">
    <property type="entry name" value="5'-3' EXONUCLEASE FAMILY PROTEIN"/>
    <property type="match status" value="1"/>
</dbReference>
<evidence type="ECO:0000256" key="1">
    <source>
        <dbReference type="ARBA" id="ARBA00022722"/>
    </source>
</evidence>
<dbReference type="EMBL" id="CAUYUE010000007">
    <property type="protein sequence ID" value="CAK0782361.1"/>
    <property type="molecule type" value="Genomic_DNA"/>
</dbReference>
<keyword evidence="1" id="KW-0540">Nuclease</keyword>
<evidence type="ECO:0000313" key="6">
    <source>
        <dbReference type="EMBL" id="CAK0782361.1"/>
    </source>
</evidence>
<dbReference type="InterPro" id="IPR038969">
    <property type="entry name" value="FEN"/>
</dbReference>
<dbReference type="CDD" id="cd09859">
    <property type="entry name" value="PIN_53EXO"/>
    <property type="match status" value="1"/>
</dbReference>
<proteinExistence type="predicted"/>
<dbReference type="Gene3D" id="1.10.150.20">
    <property type="entry name" value="5' to 3' exonuclease, C-terminal subdomain"/>
    <property type="match status" value="1"/>
</dbReference>
<evidence type="ECO:0000313" key="7">
    <source>
        <dbReference type="Proteomes" id="UP001314263"/>
    </source>
</evidence>
<dbReference type="FunFam" id="1.10.150.20:FF:000003">
    <property type="entry name" value="DNA polymerase I"/>
    <property type="match status" value="1"/>
</dbReference>
<dbReference type="Gene3D" id="3.40.50.1010">
    <property type="entry name" value="5'-nuclease"/>
    <property type="match status" value="1"/>
</dbReference>
<dbReference type="SUPFAM" id="SSF88723">
    <property type="entry name" value="PIN domain-like"/>
    <property type="match status" value="1"/>
</dbReference>
<dbReference type="InterPro" id="IPR036279">
    <property type="entry name" value="5-3_exonuclease_C_sf"/>
</dbReference>
<dbReference type="InterPro" id="IPR020046">
    <property type="entry name" value="5-3_exonucl_a-hlix_arch_N"/>
</dbReference>
<dbReference type="InterPro" id="IPR020045">
    <property type="entry name" value="DNA_polI_H3TH"/>
</dbReference>
<accession>A0AAV1I6F9</accession>
<organism evidence="6 7">
    <name type="scientific">Coccomyxa viridis</name>
    <dbReference type="NCBI Taxonomy" id="1274662"/>
    <lineage>
        <taxon>Eukaryota</taxon>
        <taxon>Viridiplantae</taxon>
        <taxon>Chlorophyta</taxon>
        <taxon>core chlorophytes</taxon>
        <taxon>Trebouxiophyceae</taxon>
        <taxon>Trebouxiophyceae incertae sedis</taxon>
        <taxon>Coccomyxaceae</taxon>
        <taxon>Coccomyxa</taxon>
    </lineage>
</organism>